<gene>
    <name evidence="1" type="ORF">POCTA_138.1.T0140422</name>
</gene>
<sequence>MRHDLTTTIDKEKQKKAISFLGEQVEDQKKYIAGLLWQIKEKSNTTKCRTFNDILLKKRVLSTEGNEPIFDVNKSGRKVIVDRFKLSTLQCIAQQRLHTLNN</sequence>
<dbReference type="EMBL" id="CAJJDP010000014">
    <property type="protein sequence ID" value="CAD8143276.1"/>
    <property type="molecule type" value="Genomic_DNA"/>
</dbReference>
<reference evidence="1" key="1">
    <citation type="submission" date="2021-01" db="EMBL/GenBank/DDBJ databases">
        <authorList>
            <consortium name="Genoscope - CEA"/>
            <person name="William W."/>
        </authorList>
    </citation>
    <scope>NUCLEOTIDE SEQUENCE</scope>
</reference>
<comment type="caution">
    <text evidence="1">The sequence shown here is derived from an EMBL/GenBank/DDBJ whole genome shotgun (WGS) entry which is preliminary data.</text>
</comment>
<evidence type="ECO:0000313" key="1">
    <source>
        <dbReference type="EMBL" id="CAD8143276.1"/>
    </source>
</evidence>
<evidence type="ECO:0000313" key="2">
    <source>
        <dbReference type="Proteomes" id="UP000683925"/>
    </source>
</evidence>
<proteinExistence type="predicted"/>
<dbReference type="OrthoDB" id="310100at2759"/>
<dbReference type="Proteomes" id="UP000683925">
    <property type="component" value="Unassembled WGS sequence"/>
</dbReference>
<dbReference type="AlphaFoldDB" id="A0A8S1SV55"/>
<name>A0A8S1SV55_PAROT</name>
<protein>
    <submittedName>
        <fullName evidence="1">Uncharacterized protein</fullName>
    </submittedName>
</protein>
<keyword evidence="2" id="KW-1185">Reference proteome</keyword>
<accession>A0A8S1SV55</accession>
<organism evidence="1 2">
    <name type="scientific">Paramecium octaurelia</name>
    <dbReference type="NCBI Taxonomy" id="43137"/>
    <lineage>
        <taxon>Eukaryota</taxon>
        <taxon>Sar</taxon>
        <taxon>Alveolata</taxon>
        <taxon>Ciliophora</taxon>
        <taxon>Intramacronucleata</taxon>
        <taxon>Oligohymenophorea</taxon>
        <taxon>Peniculida</taxon>
        <taxon>Parameciidae</taxon>
        <taxon>Paramecium</taxon>
    </lineage>
</organism>